<evidence type="ECO:0000313" key="1">
    <source>
        <dbReference type="EMBL" id="RYR24495.1"/>
    </source>
</evidence>
<dbReference type="Proteomes" id="UP000289738">
    <property type="component" value="Chromosome B02"/>
</dbReference>
<proteinExistence type="predicted"/>
<keyword evidence="2" id="KW-1185">Reference proteome</keyword>
<comment type="caution">
    <text evidence="1">The sequence shown here is derived from an EMBL/GenBank/DDBJ whole genome shotgun (WGS) entry which is preliminary data.</text>
</comment>
<protein>
    <submittedName>
        <fullName evidence="1">Uncharacterized protein</fullName>
    </submittedName>
</protein>
<reference evidence="1 2" key="1">
    <citation type="submission" date="2019-01" db="EMBL/GenBank/DDBJ databases">
        <title>Sequencing of cultivated peanut Arachis hypogaea provides insights into genome evolution and oil improvement.</title>
        <authorList>
            <person name="Chen X."/>
        </authorList>
    </citation>
    <scope>NUCLEOTIDE SEQUENCE [LARGE SCALE GENOMIC DNA]</scope>
    <source>
        <strain evidence="2">cv. Fuhuasheng</strain>
        <tissue evidence="1">Leaves</tissue>
    </source>
</reference>
<dbReference type="AlphaFoldDB" id="A0A445ADJ8"/>
<evidence type="ECO:0000313" key="2">
    <source>
        <dbReference type="Proteomes" id="UP000289738"/>
    </source>
</evidence>
<accession>A0A445ADJ8</accession>
<name>A0A445ADJ8_ARAHY</name>
<sequence length="116" mass="12695">MVKFKEPSSLAIYNAGILTGFNVNIRVSNNAVKKPSLNKLLICFTTREPGVTCGKIPALFPERCCSSELLQFFMRFDGLPPIDPKWLPQMTGRCPQPPQIGLFVANPAAKFGAAPN</sequence>
<dbReference type="EMBL" id="SDMP01000012">
    <property type="protein sequence ID" value="RYR24495.1"/>
    <property type="molecule type" value="Genomic_DNA"/>
</dbReference>
<gene>
    <name evidence="1" type="ORF">Ahy_B02g058000</name>
</gene>
<organism evidence="1 2">
    <name type="scientific">Arachis hypogaea</name>
    <name type="common">Peanut</name>
    <dbReference type="NCBI Taxonomy" id="3818"/>
    <lineage>
        <taxon>Eukaryota</taxon>
        <taxon>Viridiplantae</taxon>
        <taxon>Streptophyta</taxon>
        <taxon>Embryophyta</taxon>
        <taxon>Tracheophyta</taxon>
        <taxon>Spermatophyta</taxon>
        <taxon>Magnoliopsida</taxon>
        <taxon>eudicotyledons</taxon>
        <taxon>Gunneridae</taxon>
        <taxon>Pentapetalae</taxon>
        <taxon>rosids</taxon>
        <taxon>fabids</taxon>
        <taxon>Fabales</taxon>
        <taxon>Fabaceae</taxon>
        <taxon>Papilionoideae</taxon>
        <taxon>50 kb inversion clade</taxon>
        <taxon>dalbergioids sensu lato</taxon>
        <taxon>Dalbergieae</taxon>
        <taxon>Pterocarpus clade</taxon>
        <taxon>Arachis</taxon>
    </lineage>
</organism>